<dbReference type="SUPFAM" id="SSF53850">
    <property type="entry name" value="Periplasmic binding protein-like II"/>
    <property type="match status" value="1"/>
</dbReference>
<dbReference type="PANTHER" id="PTHR30290">
    <property type="entry name" value="PERIPLASMIC BINDING COMPONENT OF ABC TRANSPORTER"/>
    <property type="match status" value="1"/>
</dbReference>
<evidence type="ECO:0000313" key="7">
    <source>
        <dbReference type="Proteomes" id="UP000237846"/>
    </source>
</evidence>
<dbReference type="RefSeq" id="WP_106241861.1">
    <property type="nucleotide sequence ID" value="NZ_PVZC01000002.1"/>
</dbReference>
<keyword evidence="7" id="KW-1185">Reference proteome</keyword>
<dbReference type="InterPro" id="IPR039424">
    <property type="entry name" value="SBP_5"/>
</dbReference>
<feature type="domain" description="Solute-binding protein family 5" evidence="5">
    <location>
        <begin position="81"/>
        <end position="415"/>
    </location>
</feature>
<dbReference type="PIRSF" id="PIRSF002741">
    <property type="entry name" value="MppA"/>
    <property type="match status" value="1"/>
</dbReference>
<dbReference type="Gene3D" id="3.10.105.10">
    <property type="entry name" value="Dipeptide-binding Protein, Domain 3"/>
    <property type="match status" value="1"/>
</dbReference>
<proteinExistence type="inferred from homology"/>
<dbReference type="InterPro" id="IPR030678">
    <property type="entry name" value="Peptide/Ni-bd"/>
</dbReference>
<feature type="signal peptide" evidence="4">
    <location>
        <begin position="1"/>
        <end position="22"/>
    </location>
</feature>
<dbReference type="OrthoDB" id="9046151at2"/>
<dbReference type="PROSITE" id="PS51257">
    <property type="entry name" value="PROKAR_LIPOPROTEIN"/>
    <property type="match status" value="1"/>
</dbReference>
<dbReference type="Gene3D" id="3.40.190.10">
    <property type="entry name" value="Periplasmic binding protein-like II"/>
    <property type="match status" value="1"/>
</dbReference>
<evidence type="ECO:0000256" key="4">
    <source>
        <dbReference type="SAM" id="SignalP"/>
    </source>
</evidence>
<protein>
    <submittedName>
        <fullName evidence="6">Peptide/nickel transport system substrate-binding protein</fullName>
    </submittedName>
</protein>
<evidence type="ECO:0000313" key="6">
    <source>
        <dbReference type="EMBL" id="PRY00469.1"/>
    </source>
</evidence>
<dbReference type="GO" id="GO:1904680">
    <property type="term" value="F:peptide transmembrane transporter activity"/>
    <property type="evidence" value="ECO:0007669"/>
    <property type="project" value="TreeGrafter"/>
</dbReference>
<dbReference type="EMBL" id="PVZC01000002">
    <property type="protein sequence ID" value="PRY00469.1"/>
    <property type="molecule type" value="Genomic_DNA"/>
</dbReference>
<name>A0A2T0Q999_9ACTN</name>
<dbReference type="GO" id="GO:0042597">
    <property type="term" value="C:periplasmic space"/>
    <property type="evidence" value="ECO:0007669"/>
    <property type="project" value="UniProtKB-ARBA"/>
</dbReference>
<dbReference type="GO" id="GO:0043190">
    <property type="term" value="C:ATP-binding cassette (ABC) transporter complex"/>
    <property type="evidence" value="ECO:0007669"/>
    <property type="project" value="InterPro"/>
</dbReference>
<dbReference type="CDD" id="cd00995">
    <property type="entry name" value="PBP2_NikA_DppA_OppA_like"/>
    <property type="match status" value="1"/>
</dbReference>
<comment type="similarity">
    <text evidence="1">Belongs to the bacterial solute-binding protein 5 family.</text>
</comment>
<gene>
    <name evidence="6" type="ORF">CLV72_102100</name>
</gene>
<accession>A0A2T0Q999</accession>
<keyword evidence="3 4" id="KW-0732">Signal</keyword>
<dbReference type="Proteomes" id="UP000237846">
    <property type="component" value="Unassembled WGS sequence"/>
</dbReference>
<dbReference type="PANTHER" id="PTHR30290:SF9">
    <property type="entry name" value="OLIGOPEPTIDE-BINDING PROTEIN APPA"/>
    <property type="match status" value="1"/>
</dbReference>
<dbReference type="Pfam" id="PF00496">
    <property type="entry name" value="SBP_bac_5"/>
    <property type="match status" value="1"/>
</dbReference>
<dbReference type="InterPro" id="IPR000914">
    <property type="entry name" value="SBP_5_dom"/>
</dbReference>
<dbReference type="AlphaFoldDB" id="A0A2T0Q999"/>
<sequence length="503" mass="52786">MLRRLAASALAAVTLTACGAPAAAPSGPSGPPVPGGTITIGINSEVSTLDPAANEIAAQATLVVAHALYEPLFTDGPGGALEPRLAESLTSEDLRTWTLSLRPGLTFSDGSPLDAQAVVDHVARLRDPESQCQCAQLAAEITDMAAADATTAEFTLAEPNAGFPRYFTRQLGMIASTTARADDGSPLGAGPYRLESAARGSSLTVVRSEHYQGTPGHADTLVFQFLPDTDSRYQSLASGAVDLAWIDTPNLIAQARGEGRIVAVANASTATAVLNTRTEPFDDIRVRQAVQAAIDREALLAVVDQGQGVVAEGPILSRSPYASGTRHPEFDPERARTLLAEVGEPVSFAYTTDSRPQSMQRATAIQQMLGDVGITMTIDVVDTATWGTRLYDGDFAAIEFVTSAYADTDAVLGIFAPDATGNFGGYANPEVGELVEQGRGSVDEAARREIYAEVAQRVVEDAPVLFFTESPAGFAAAPHIGGMPDLSDRNVISLLPSELWTAR</sequence>
<evidence type="ECO:0000259" key="5">
    <source>
        <dbReference type="Pfam" id="PF00496"/>
    </source>
</evidence>
<reference evidence="6 7" key="1">
    <citation type="submission" date="2018-03" db="EMBL/GenBank/DDBJ databases">
        <title>Genomic Encyclopedia of Archaeal and Bacterial Type Strains, Phase II (KMG-II): from individual species to whole genera.</title>
        <authorList>
            <person name="Goeker M."/>
        </authorList>
    </citation>
    <scope>NUCLEOTIDE SEQUENCE [LARGE SCALE GENOMIC DNA]</scope>
    <source>
        <strain evidence="6 7">DSM 45601</strain>
    </source>
</reference>
<evidence type="ECO:0000256" key="1">
    <source>
        <dbReference type="ARBA" id="ARBA00005695"/>
    </source>
</evidence>
<evidence type="ECO:0000256" key="3">
    <source>
        <dbReference type="ARBA" id="ARBA00022729"/>
    </source>
</evidence>
<feature type="chain" id="PRO_5015461199" evidence="4">
    <location>
        <begin position="23"/>
        <end position="503"/>
    </location>
</feature>
<dbReference type="GO" id="GO:0015833">
    <property type="term" value="P:peptide transport"/>
    <property type="evidence" value="ECO:0007669"/>
    <property type="project" value="TreeGrafter"/>
</dbReference>
<comment type="caution">
    <text evidence="6">The sequence shown here is derived from an EMBL/GenBank/DDBJ whole genome shotgun (WGS) entry which is preliminary data.</text>
</comment>
<evidence type="ECO:0000256" key="2">
    <source>
        <dbReference type="ARBA" id="ARBA00022448"/>
    </source>
</evidence>
<organism evidence="6 7">
    <name type="scientific">Allonocardiopsis opalescens</name>
    <dbReference type="NCBI Taxonomy" id="1144618"/>
    <lineage>
        <taxon>Bacteria</taxon>
        <taxon>Bacillati</taxon>
        <taxon>Actinomycetota</taxon>
        <taxon>Actinomycetes</taxon>
        <taxon>Streptosporangiales</taxon>
        <taxon>Allonocardiopsis</taxon>
    </lineage>
</organism>
<dbReference type="Gene3D" id="3.90.76.10">
    <property type="entry name" value="Dipeptide-binding Protein, Domain 1"/>
    <property type="match status" value="1"/>
</dbReference>
<keyword evidence="2" id="KW-0813">Transport</keyword>